<sequence length="337" mass="37541">MSGEETNPFADPAVTQVTGQARQTPSNFEDYNPFADTGNQNRVPSQVRGASHPPQYQDDPPSGEPAIIKPVSEPPPTYTPSASQSVNQQDLQKRQQELERKAAELQEREQALRNVGTDVRANNWPPLPAKCCFGPCFYQDISVEIPIEFQKTVRTVYYLWMFYFCVLCLNVIGAFAMFITVGGGTTFGFALLALVLFTPLSFLCWFRPLYKAFRSDSSFNFMVFFFVFFFQTIIAILYAIGIPGIGGCGFIQGIQNIDSHLALAICILIVAVLHTIYAFVSFLTILKIHKIYRNSDASFAKAQEEFAHGVVRNEYVQSAATNAATAAAKQSLRGNRY</sequence>
<evidence type="ECO:0000256" key="2">
    <source>
        <dbReference type="ARBA" id="ARBA00022692"/>
    </source>
</evidence>
<protein>
    <recommendedName>
        <fullName evidence="5">Secretory carrier-associated membrane protein</fullName>
        <shortName evidence="5">Secretory carrier membrane protein</shortName>
    </recommendedName>
</protein>
<feature type="transmembrane region" description="Helical" evidence="5">
    <location>
        <begin position="187"/>
        <end position="206"/>
    </location>
</feature>
<evidence type="ECO:0000256" key="3">
    <source>
        <dbReference type="ARBA" id="ARBA00022989"/>
    </source>
</evidence>
<comment type="similarity">
    <text evidence="5">Belongs to the SCAMP family.</text>
</comment>
<feature type="transmembrane region" description="Helical" evidence="5">
    <location>
        <begin position="218"/>
        <end position="241"/>
    </location>
</feature>
<reference evidence="8" key="1">
    <citation type="submission" date="2025-08" db="UniProtKB">
        <authorList>
            <consortium name="RefSeq"/>
        </authorList>
    </citation>
    <scope>IDENTIFICATION</scope>
    <source>
        <tissue evidence="8">Muscle</tissue>
    </source>
</reference>
<dbReference type="GeneID" id="106469612"/>
<evidence type="ECO:0000313" key="7">
    <source>
        <dbReference type="Proteomes" id="UP000694941"/>
    </source>
</evidence>
<keyword evidence="4 5" id="KW-0472">Membrane</keyword>
<feature type="compositionally biased region" description="Polar residues" evidence="6">
    <location>
        <begin position="15"/>
        <end position="29"/>
    </location>
</feature>
<dbReference type="PANTHER" id="PTHR10687:SF2">
    <property type="entry name" value="SECRETORY CARRIER-ASSOCIATED MEMBRANE PROTEIN"/>
    <property type="match status" value="1"/>
</dbReference>
<keyword evidence="3 5" id="KW-1133">Transmembrane helix</keyword>
<keyword evidence="2 5" id="KW-0812">Transmembrane</keyword>
<feature type="compositionally biased region" description="Polar residues" evidence="6">
    <location>
        <begin position="79"/>
        <end position="90"/>
    </location>
</feature>
<dbReference type="PANTHER" id="PTHR10687">
    <property type="entry name" value="SECRETORY CARRIER-ASSOCIATED MEMBRANE PROTEIN SCAMP"/>
    <property type="match status" value="1"/>
</dbReference>
<keyword evidence="5" id="KW-0813">Transport</keyword>
<feature type="transmembrane region" description="Helical" evidence="5">
    <location>
        <begin position="157"/>
        <end position="181"/>
    </location>
</feature>
<dbReference type="RefSeq" id="XP_022253898.1">
    <property type="nucleotide sequence ID" value="XM_022398190.1"/>
</dbReference>
<comment type="subcellular location">
    <subcellularLocation>
        <location evidence="1 5">Membrane</location>
        <topology evidence="1 5">Multi-pass membrane protein</topology>
    </subcellularLocation>
</comment>
<dbReference type="Pfam" id="PF04144">
    <property type="entry name" value="SCAMP"/>
    <property type="match status" value="1"/>
</dbReference>
<feature type="transmembrane region" description="Helical" evidence="5">
    <location>
        <begin position="261"/>
        <end position="286"/>
    </location>
</feature>
<name>A0ABM1TDE2_LIMPO</name>
<gene>
    <name evidence="8" type="primary">LOC106469612</name>
</gene>
<organism evidence="7 8">
    <name type="scientific">Limulus polyphemus</name>
    <name type="common">Atlantic horseshoe crab</name>
    <dbReference type="NCBI Taxonomy" id="6850"/>
    <lineage>
        <taxon>Eukaryota</taxon>
        <taxon>Metazoa</taxon>
        <taxon>Ecdysozoa</taxon>
        <taxon>Arthropoda</taxon>
        <taxon>Chelicerata</taxon>
        <taxon>Merostomata</taxon>
        <taxon>Xiphosura</taxon>
        <taxon>Limulidae</taxon>
        <taxon>Limulus</taxon>
    </lineage>
</organism>
<proteinExistence type="inferred from homology"/>
<dbReference type="Proteomes" id="UP000694941">
    <property type="component" value="Unplaced"/>
</dbReference>
<evidence type="ECO:0000256" key="1">
    <source>
        <dbReference type="ARBA" id="ARBA00004141"/>
    </source>
</evidence>
<evidence type="ECO:0000256" key="5">
    <source>
        <dbReference type="RuleBase" id="RU363122"/>
    </source>
</evidence>
<evidence type="ECO:0000256" key="4">
    <source>
        <dbReference type="ARBA" id="ARBA00023136"/>
    </source>
</evidence>
<accession>A0ABM1TDE2</accession>
<evidence type="ECO:0000256" key="6">
    <source>
        <dbReference type="SAM" id="MobiDB-lite"/>
    </source>
</evidence>
<dbReference type="InterPro" id="IPR007273">
    <property type="entry name" value="SCAMP"/>
</dbReference>
<evidence type="ECO:0000313" key="8">
    <source>
        <dbReference type="RefSeq" id="XP_022253898.1"/>
    </source>
</evidence>
<keyword evidence="7" id="KW-1185">Reference proteome</keyword>
<feature type="region of interest" description="Disordered" evidence="6">
    <location>
        <begin position="1"/>
        <end position="96"/>
    </location>
</feature>